<dbReference type="Proteomes" id="UP000198711">
    <property type="component" value="Unassembled WGS sequence"/>
</dbReference>
<evidence type="ECO:0008006" key="3">
    <source>
        <dbReference type="Google" id="ProtNLM"/>
    </source>
</evidence>
<sequence>MKLPLLTYGLLLCTILSSCEKQFELKMAKGADSASGNQNTTGALMKVDVTGRKGITTRHYDYDANGRLINIKVDNAEPDGGTQVRRMVRDSLGRIVKIVANFKWGSQGSGTTLNGPDSTIIYMHYPSATSTQFDYTFSSLSVQGVTSADSSAYTYTNDRITEMDTYLSLNGVMNVLTAKKTYSYDTNGNITQMKTYMPDPSGSGAMTSLLTFTFTADDKINPLQMGNEGLIEGGDGQSTGRNNITRMAIDANAVLTSYPSQVSTITYQYNANNKPASGDVVSSLIGNSSIKYYYK</sequence>
<proteinExistence type="predicted"/>
<reference evidence="1 2" key="1">
    <citation type="submission" date="2016-10" db="EMBL/GenBank/DDBJ databases">
        <authorList>
            <person name="Varghese N."/>
            <person name="Submissions S."/>
        </authorList>
    </citation>
    <scope>NUCLEOTIDE SEQUENCE [LARGE SCALE GENOMIC DNA]</scope>
    <source>
        <strain evidence="1 2">DSM 25353</strain>
    </source>
</reference>
<organism evidence="1 2">
    <name type="scientific">Hydrobacter penzbergensis</name>
    <dbReference type="NCBI Taxonomy" id="1235997"/>
    <lineage>
        <taxon>Bacteria</taxon>
        <taxon>Pseudomonadati</taxon>
        <taxon>Bacteroidota</taxon>
        <taxon>Chitinophagia</taxon>
        <taxon>Chitinophagales</taxon>
        <taxon>Chitinophagaceae</taxon>
        <taxon>Hydrobacter</taxon>
    </lineage>
</organism>
<protein>
    <recommendedName>
        <fullName evidence="3">YD repeat-containing protein</fullName>
    </recommendedName>
</protein>
<dbReference type="PROSITE" id="PS51257">
    <property type="entry name" value="PROKAR_LIPOPROTEIN"/>
    <property type="match status" value="1"/>
</dbReference>
<gene>
    <name evidence="1" type="ORF">SAMN05444410_12155</name>
</gene>
<accession>A0A8X8IFW9</accession>
<dbReference type="Gene3D" id="2.180.10.10">
    <property type="entry name" value="RHS repeat-associated core"/>
    <property type="match status" value="1"/>
</dbReference>
<dbReference type="RefSeq" id="WP_139173992.1">
    <property type="nucleotide sequence ID" value="NZ_FNNO01000021.1"/>
</dbReference>
<name>A0A8X8IFW9_9BACT</name>
<dbReference type="AlphaFoldDB" id="A0A8X8IFW9"/>
<dbReference type="EMBL" id="FNNO01000021">
    <property type="protein sequence ID" value="SDX61589.1"/>
    <property type="molecule type" value="Genomic_DNA"/>
</dbReference>
<evidence type="ECO:0000313" key="2">
    <source>
        <dbReference type="Proteomes" id="UP000198711"/>
    </source>
</evidence>
<evidence type="ECO:0000313" key="1">
    <source>
        <dbReference type="EMBL" id="SDX61589.1"/>
    </source>
</evidence>
<comment type="caution">
    <text evidence="1">The sequence shown here is derived from an EMBL/GenBank/DDBJ whole genome shotgun (WGS) entry which is preliminary data.</text>
</comment>
<keyword evidence="2" id="KW-1185">Reference proteome</keyword>